<sequence>MTKMKKSYRLSRGPIIVLLLLVVLLIGLFIRFLDLIQASIEEVSVQSSLLNMQQLMHFQGSFSETKNPECTFLNKSDLFQQFNVSSSDSSSVKNTPGSWVYDSKKHQLIYIVRSRSYFKSKHPQQMVIDLYCNQGNVIFKVDSFQWCHEKKIWGCTAW</sequence>
<dbReference type="Proteomes" id="UP000234343">
    <property type="component" value="Chromosome"/>
</dbReference>
<reference evidence="1 2" key="1">
    <citation type="submission" date="2017-12" db="EMBL/GenBank/DDBJ databases">
        <title>Legionella sainthelensi LA01-117, whole genome sequence of a clinical isolate from New Zealand.</title>
        <authorList>
            <person name="Cree S.L."/>
            <person name="Slow S."/>
            <person name="Kennedy M.A."/>
            <person name="Murdoch D.R."/>
            <person name="Biggs P.J."/>
            <person name="Anderson T."/>
        </authorList>
    </citation>
    <scope>NUCLEOTIDE SEQUENCE [LARGE SCALE GENOMIC DNA]</scope>
    <source>
        <strain evidence="1 2">LA01-117</strain>
    </source>
</reference>
<protein>
    <submittedName>
        <fullName evidence="1">Uncharacterized protein</fullName>
    </submittedName>
</protein>
<evidence type="ECO:0000313" key="1">
    <source>
        <dbReference type="EMBL" id="AUH71966.1"/>
    </source>
</evidence>
<evidence type="ECO:0000313" key="2">
    <source>
        <dbReference type="Proteomes" id="UP000234343"/>
    </source>
</evidence>
<gene>
    <name evidence="1" type="ORF">CAB17_07710</name>
</gene>
<keyword evidence="2" id="KW-1185">Reference proteome</keyword>
<dbReference type="EMBL" id="CP025491">
    <property type="protein sequence ID" value="AUH71966.1"/>
    <property type="molecule type" value="Genomic_DNA"/>
</dbReference>
<proteinExistence type="predicted"/>
<name>A0A2H5FK84_9GAMM</name>
<accession>A0A2H5FK84</accession>
<organism evidence="1 2">
    <name type="scientific">Legionella sainthelensi</name>
    <dbReference type="NCBI Taxonomy" id="28087"/>
    <lineage>
        <taxon>Bacteria</taxon>
        <taxon>Pseudomonadati</taxon>
        <taxon>Pseudomonadota</taxon>
        <taxon>Gammaproteobacteria</taxon>
        <taxon>Legionellales</taxon>
        <taxon>Legionellaceae</taxon>
        <taxon>Legionella</taxon>
    </lineage>
</organism>
<dbReference type="AlphaFoldDB" id="A0A2H5FK84"/>
<dbReference type="KEGG" id="lsh:CAB17_07710"/>